<dbReference type="Pfam" id="PF11862">
    <property type="entry name" value="DUF3382"/>
    <property type="match status" value="1"/>
</dbReference>
<keyword evidence="9" id="KW-1185">Reference proteome</keyword>
<dbReference type="PANTHER" id="PTHR30482">
    <property type="entry name" value="HIGH-AFFINITY BRANCHED-CHAIN AMINO ACID TRANSPORT SYSTEM PERMEASE"/>
    <property type="match status" value="1"/>
</dbReference>
<dbReference type="NCBIfam" id="NF008450">
    <property type="entry name" value="PRK11301.1"/>
    <property type="match status" value="1"/>
</dbReference>
<keyword evidence="2" id="KW-1003">Cell membrane</keyword>
<evidence type="ECO:0000256" key="2">
    <source>
        <dbReference type="ARBA" id="ARBA00022475"/>
    </source>
</evidence>
<gene>
    <name evidence="8" type="primary">livM</name>
    <name evidence="8" type="ORF">IG616_02120</name>
</gene>
<proteinExistence type="predicted"/>
<dbReference type="InterPro" id="IPR001851">
    <property type="entry name" value="ABC_transp_permease"/>
</dbReference>
<dbReference type="PANTHER" id="PTHR30482:SF20">
    <property type="entry name" value="HIGH-AFFINITY BRANCHED-CHAIN AMINO ACID TRANSPORT SYSTEM PERMEASE PROTEIN LIVM"/>
    <property type="match status" value="1"/>
</dbReference>
<dbReference type="RefSeq" id="WP_192145924.1">
    <property type="nucleotide sequence ID" value="NZ_JACYXI010000001.1"/>
</dbReference>
<dbReference type="Proteomes" id="UP000632063">
    <property type="component" value="Unassembled WGS sequence"/>
</dbReference>
<evidence type="ECO:0000256" key="6">
    <source>
        <dbReference type="SAM" id="Phobius"/>
    </source>
</evidence>
<keyword evidence="4 6" id="KW-1133">Transmembrane helix</keyword>
<feature type="transmembrane region" description="Helical" evidence="6">
    <location>
        <begin position="130"/>
        <end position="154"/>
    </location>
</feature>
<feature type="transmembrane region" description="Helical" evidence="6">
    <location>
        <begin position="272"/>
        <end position="290"/>
    </location>
</feature>
<feature type="transmembrane region" description="Helical" evidence="6">
    <location>
        <begin position="359"/>
        <end position="384"/>
    </location>
</feature>
<comment type="caution">
    <text evidence="8">The sequence shown here is derived from an EMBL/GenBank/DDBJ whole genome shotgun (WGS) entry which is preliminary data.</text>
</comment>
<dbReference type="CDD" id="cd06581">
    <property type="entry name" value="TM_PBP1_LivM_like"/>
    <property type="match status" value="1"/>
</dbReference>
<organism evidence="8 9">
    <name type="scientific">Roseibium litorale</name>
    <dbReference type="NCBI Taxonomy" id="2803841"/>
    <lineage>
        <taxon>Bacteria</taxon>
        <taxon>Pseudomonadati</taxon>
        <taxon>Pseudomonadota</taxon>
        <taxon>Alphaproteobacteria</taxon>
        <taxon>Hyphomicrobiales</taxon>
        <taxon>Stappiaceae</taxon>
        <taxon>Roseibium</taxon>
    </lineage>
</organism>
<feature type="transmembrane region" description="Helical" evidence="6">
    <location>
        <begin position="174"/>
        <end position="197"/>
    </location>
</feature>
<reference evidence="8 9" key="2">
    <citation type="journal article" date="2021" name="Int. J. Syst. Evol. Microbiol.">
        <title>Roseibium litorale sp. nov., isolated from a tidal flat sediment and proposal for the reclassification of Labrenzia polysiphoniae as Roseibium polysiphoniae comb. nov.</title>
        <authorList>
            <person name="Liu Y."/>
            <person name="Pei T."/>
            <person name="Du J."/>
            <person name="Chao M."/>
            <person name="Deng M.R."/>
            <person name="Zhu H."/>
        </authorList>
    </citation>
    <scope>NUCLEOTIDE SEQUENCE [LARGE SCALE GENOMIC DNA]</scope>
    <source>
        <strain evidence="8 9">4C16A</strain>
    </source>
</reference>
<feature type="transmembrane region" description="Helical" evidence="6">
    <location>
        <begin position="99"/>
        <end position="118"/>
    </location>
</feature>
<feature type="transmembrane region" description="Helical" evidence="6">
    <location>
        <begin position="209"/>
        <end position="229"/>
    </location>
</feature>
<evidence type="ECO:0000256" key="4">
    <source>
        <dbReference type="ARBA" id="ARBA00022989"/>
    </source>
</evidence>
<evidence type="ECO:0000256" key="3">
    <source>
        <dbReference type="ARBA" id="ARBA00022692"/>
    </source>
</evidence>
<evidence type="ECO:0000256" key="5">
    <source>
        <dbReference type="ARBA" id="ARBA00023136"/>
    </source>
</evidence>
<keyword evidence="5 6" id="KW-0472">Membrane</keyword>
<dbReference type="EMBL" id="JACYXI010000001">
    <property type="protein sequence ID" value="MBD8890328.1"/>
    <property type="molecule type" value="Genomic_DNA"/>
</dbReference>
<evidence type="ECO:0000313" key="9">
    <source>
        <dbReference type="Proteomes" id="UP000632063"/>
    </source>
</evidence>
<evidence type="ECO:0000256" key="1">
    <source>
        <dbReference type="ARBA" id="ARBA00004651"/>
    </source>
</evidence>
<reference evidence="9" key="1">
    <citation type="submission" date="2020-09" db="EMBL/GenBank/DDBJ databases">
        <title>The genome sequence of strain Labrenzia suaedae 4C16A.</title>
        <authorList>
            <person name="Liu Y."/>
        </authorList>
    </citation>
    <scope>NUCLEOTIDE SEQUENCE [LARGE SCALE GENOMIC DNA]</scope>
    <source>
        <strain evidence="9">4C16A</strain>
    </source>
</reference>
<comment type="subcellular location">
    <subcellularLocation>
        <location evidence="1">Cell membrane</location>
        <topology evidence="1">Multi-pass membrane protein</topology>
    </subcellularLocation>
</comment>
<feature type="transmembrane region" description="Helical" evidence="6">
    <location>
        <begin position="396"/>
        <end position="413"/>
    </location>
</feature>
<sequence length="443" mass="47533">MSAQSESRFVSAVKDSAAGGLIALALFSLMLGMKAEVASGMGGQLGIEYRWGAVAIAVGVVFFGRLILNLFVWKAETPVTGIAAGLMPKASSFSGLGKFAMPVFLVLAVVLPFLLMSYYGASGSRRYLDLAILVTTYVMLGWGLNIVVGLAGLLDLGYVAFYAVGAYSYALLAHYFGLSFWICLPLAGILAALWGIMLGFPVLRLRGDYLAIVTLAFGEIIRVVLLNWYDFTGGPDGISGIPRPSFFGLEFERGEDGFAAFFGLDYSSVHRIIFLYYLILALALVTNFVTMRLRKLPVGRAWEALREDEIACRSLGINTTNTKLTAFALGAMFGGFAGSFFATRQGFISPESFTFMESAVILAIVVLGGLGSQIGVVIAAVVMIGGFELIREFAEYRMLVFGLLMVGIMVWKPRGLISTRTPSISLSGKAKGISADLVQEGHG</sequence>
<feature type="transmembrane region" description="Helical" evidence="6">
    <location>
        <begin position="49"/>
        <end position="68"/>
    </location>
</feature>
<feature type="domain" description="High-affinity branched-chain amino acid transport system permease LivHM N-terminal" evidence="7">
    <location>
        <begin position="12"/>
        <end position="110"/>
    </location>
</feature>
<name>A0ABR9CHW9_9HYPH</name>
<dbReference type="Pfam" id="PF02653">
    <property type="entry name" value="BPD_transp_2"/>
    <property type="match status" value="1"/>
</dbReference>
<keyword evidence="3 6" id="KW-0812">Transmembrane</keyword>
<evidence type="ECO:0000259" key="7">
    <source>
        <dbReference type="Pfam" id="PF11862"/>
    </source>
</evidence>
<dbReference type="InterPro" id="IPR021807">
    <property type="entry name" value="LivHM_N"/>
</dbReference>
<protein>
    <submittedName>
        <fullName evidence="8">High-affinity branched-chain amino acid ABC transporter permease LivM</fullName>
    </submittedName>
</protein>
<accession>A0ABR9CHW9</accession>
<dbReference type="InterPro" id="IPR043428">
    <property type="entry name" value="LivM-like"/>
</dbReference>
<evidence type="ECO:0000313" key="8">
    <source>
        <dbReference type="EMBL" id="MBD8890328.1"/>
    </source>
</evidence>
<feature type="transmembrane region" description="Helical" evidence="6">
    <location>
        <begin position="324"/>
        <end position="347"/>
    </location>
</feature>
<feature type="transmembrane region" description="Helical" evidence="6">
    <location>
        <begin position="17"/>
        <end position="37"/>
    </location>
</feature>